<evidence type="ECO:0000256" key="1">
    <source>
        <dbReference type="SAM" id="SignalP"/>
    </source>
</evidence>
<dbReference type="InterPro" id="IPR036610">
    <property type="entry name" value="PEBP-like_sf"/>
</dbReference>
<dbReference type="SUPFAM" id="SSF49777">
    <property type="entry name" value="PEBP-like"/>
    <property type="match status" value="2"/>
</dbReference>
<evidence type="ECO:0000313" key="3">
    <source>
        <dbReference type="Proteomes" id="UP000494206"/>
    </source>
</evidence>
<organism evidence="2 3">
    <name type="scientific">Caenorhabditis bovis</name>
    <dbReference type="NCBI Taxonomy" id="2654633"/>
    <lineage>
        <taxon>Eukaryota</taxon>
        <taxon>Metazoa</taxon>
        <taxon>Ecdysozoa</taxon>
        <taxon>Nematoda</taxon>
        <taxon>Chromadorea</taxon>
        <taxon>Rhabditida</taxon>
        <taxon>Rhabditina</taxon>
        <taxon>Rhabditomorpha</taxon>
        <taxon>Rhabditoidea</taxon>
        <taxon>Rhabditidae</taxon>
        <taxon>Peloderinae</taxon>
        <taxon>Caenorhabditis</taxon>
    </lineage>
</organism>
<keyword evidence="1" id="KW-0732">Signal</keyword>
<dbReference type="EMBL" id="CADEPM010000003">
    <property type="protein sequence ID" value="CAB3401287.1"/>
    <property type="molecule type" value="Genomic_DNA"/>
</dbReference>
<comment type="caution">
    <text evidence="2">The sequence shown here is derived from an EMBL/GenBank/DDBJ whole genome shotgun (WGS) entry which is preliminary data.</text>
</comment>
<dbReference type="Gene3D" id="3.90.280.10">
    <property type="entry name" value="PEBP-like"/>
    <property type="match status" value="1"/>
</dbReference>
<reference evidence="2 3" key="1">
    <citation type="submission" date="2020-04" db="EMBL/GenBank/DDBJ databases">
        <authorList>
            <person name="Laetsch R D."/>
            <person name="Stevens L."/>
            <person name="Kumar S."/>
            <person name="Blaxter L. M."/>
        </authorList>
    </citation>
    <scope>NUCLEOTIDE SEQUENCE [LARGE SCALE GENOMIC DNA]</scope>
</reference>
<dbReference type="OrthoDB" id="2506647at2759"/>
<sequence>MTRVPYTLLGILLIASVAAGLCRDTEACIERVKEVVAAPRRFWFGEQRSALCSSARNSKKIECGGPPQLAAFHSIASRLFRVKTYHSAYLRNLNIFPRITYRASPGHYRACEHDYFSGNTSAVEADPDMEPVEPFRIRKRPEITWSELQFDDQYTVLFTDVGYGTLNYLAVDFPKNTKILKDYEPTDNYRPWPNPLVVLVFRKGRKPIETPNDEDFDLTEFMLKHELEDDLVGLSLIVAGNDPFAIEKQRIKGNVDYCHSLLKKKLAIPQKHSILSRLPLDELDAWLSISYEQSALNSNVCCQKIRLSKSTIFLDPLGDLTISALSTLSPPSVSSLRTSSAIHTNYVNYHRHTRNFVELSDEKFTLLVVDGAHGHLHWMIVDISAASLNAANPTGTTKAAYVPLTPKKPSTCHQYIFVLLSQAVSLQALDPFCNTHCEERKKFKLELFKQQHNLKLSALSMVSSCYDLPYAYHILKKELEANRTMTAKSPEKSKKHHFHSQKSTEICAAFHVSPHHKCPVSATHKFFSVFLPIIVIIVSKLL</sequence>
<accession>A0A8S1EKF5</accession>
<proteinExistence type="predicted"/>
<feature type="chain" id="PRO_5035741937" evidence="1">
    <location>
        <begin position="21"/>
        <end position="542"/>
    </location>
</feature>
<keyword evidence="3" id="KW-1185">Reference proteome</keyword>
<evidence type="ECO:0000313" key="2">
    <source>
        <dbReference type="EMBL" id="CAB3401287.1"/>
    </source>
</evidence>
<dbReference type="Pfam" id="PF01161">
    <property type="entry name" value="PBP"/>
    <property type="match status" value="1"/>
</dbReference>
<name>A0A8S1EKF5_9PELO</name>
<dbReference type="Proteomes" id="UP000494206">
    <property type="component" value="Unassembled WGS sequence"/>
</dbReference>
<feature type="signal peptide" evidence="1">
    <location>
        <begin position="1"/>
        <end position="20"/>
    </location>
</feature>
<dbReference type="AlphaFoldDB" id="A0A8S1EKF5"/>
<gene>
    <name evidence="2" type="ORF">CBOVIS_LOCUS4055</name>
</gene>
<dbReference type="InterPro" id="IPR008914">
    <property type="entry name" value="PEBP"/>
</dbReference>
<protein>
    <submittedName>
        <fullName evidence="2">Uncharacterized protein</fullName>
    </submittedName>
</protein>